<dbReference type="STRING" id="1192034.CAP_6915"/>
<sequence length="344" mass="37171">MSTQPRYLVTGGAGFIGSNIVAALTAAGERVRVLDNLSTGRWEHLDGIPQQSHIERIEGDIRDADAVARASRGVEVVFHEAALGSVPRSVERPIESDSVNTNGTVTVLDVARHQGVRRVVFAASSSAYGETPELPKHEGMTPMPLSPYAVTKLACEHYLKVFAGIYGLETVNLRYFNVFGPNQTPDGAYAAAIPRFVEAALSERAIPIYGDGEQTRDFCYVDNAVLANLLAATAPRRFAGEIINVAGGRRIALNALVREISRVVHRELAVDHLAQRPGDIRHSLADISRAKELLGYEPRVRWEDGIQPTVAYLSTLRTQGPAAASTQLTSARVELPKTPTSAAT</sequence>
<evidence type="ECO:0000313" key="4">
    <source>
        <dbReference type="Proteomes" id="UP000019678"/>
    </source>
</evidence>
<organism evidence="3 4">
    <name type="scientific">Chondromyces apiculatus DSM 436</name>
    <dbReference type="NCBI Taxonomy" id="1192034"/>
    <lineage>
        <taxon>Bacteria</taxon>
        <taxon>Pseudomonadati</taxon>
        <taxon>Myxococcota</taxon>
        <taxon>Polyangia</taxon>
        <taxon>Polyangiales</taxon>
        <taxon>Polyangiaceae</taxon>
        <taxon>Chondromyces</taxon>
    </lineage>
</organism>
<keyword evidence="4" id="KW-1185">Reference proteome</keyword>
<dbReference type="InterPro" id="IPR001509">
    <property type="entry name" value="Epimerase_deHydtase"/>
</dbReference>
<comment type="similarity">
    <text evidence="1">Belongs to the NAD(P)-dependent epimerase/dehydratase family.</text>
</comment>
<dbReference type="Gene3D" id="3.40.50.720">
    <property type="entry name" value="NAD(P)-binding Rossmann-like Domain"/>
    <property type="match status" value="1"/>
</dbReference>
<dbReference type="AlphaFoldDB" id="A0A017TF20"/>
<comment type="caution">
    <text evidence="3">The sequence shown here is derived from an EMBL/GenBank/DDBJ whole genome shotgun (WGS) entry which is preliminary data.</text>
</comment>
<dbReference type="PANTHER" id="PTHR43000">
    <property type="entry name" value="DTDP-D-GLUCOSE 4,6-DEHYDRATASE-RELATED"/>
    <property type="match status" value="1"/>
</dbReference>
<dbReference type="Pfam" id="PF01370">
    <property type="entry name" value="Epimerase"/>
    <property type="match status" value="1"/>
</dbReference>
<gene>
    <name evidence="3" type="ORF">CAP_6915</name>
</gene>
<dbReference type="RefSeq" id="WP_044236697.1">
    <property type="nucleotide sequence ID" value="NZ_ASRX01000006.1"/>
</dbReference>
<dbReference type="OrthoDB" id="9801785at2"/>
<dbReference type="CDD" id="cd05256">
    <property type="entry name" value="UDP_AE_SDR_e"/>
    <property type="match status" value="1"/>
</dbReference>
<evidence type="ECO:0000256" key="1">
    <source>
        <dbReference type="ARBA" id="ARBA00007637"/>
    </source>
</evidence>
<dbReference type="SUPFAM" id="SSF51735">
    <property type="entry name" value="NAD(P)-binding Rossmann-fold domains"/>
    <property type="match status" value="1"/>
</dbReference>
<dbReference type="eggNOG" id="COG0451">
    <property type="taxonomic scope" value="Bacteria"/>
</dbReference>
<dbReference type="Gene3D" id="3.90.25.10">
    <property type="entry name" value="UDP-galactose 4-epimerase, domain 1"/>
    <property type="match status" value="1"/>
</dbReference>
<dbReference type="Proteomes" id="UP000019678">
    <property type="component" value="Unassembled WGS sequence"/>
</dbReference>
<reference evidence="3 4" key="1">
    <citation type="submission" date="2013-05" db="EMBL/GenBank/DDBJ databases">
        <title>Genome assembly of Chondromyces apiculatus DSM 436.</title>
        <authorList>
            <person name="Sharma G."/>
            <person name="Khatri I."/>
            <person name="Kaur C."/>
            <person name="Mayilraj S."/>
            <person name="Subramanian S."/>
        </authorList>
    </citation>
    <scope>NUCLEOTIDE SEQUENCE [LARGE SCALE GENOMIC DNA]</scope>
    <source>
        <strain evidence="3 4">DSM 436</strain>
    </source>
</reference>
<evidence type="ECO:0000259" key="2">
    <source>
        <dbReference type="Pfam" id="PF01370"/>
    </source>
</evidence>
<feature type="domain" description="NAD-dependent epimerase/dehydratase" evidence="2">
    <location>
        <begin position="8"/>
        <end position="246"/>
    </location>
</feature>
<name>A0A017TF20_9BACT</name>
<dbReference type="EMBL" id="ASRX01000006">
    <property type="protein sequence ID" value="EYF07893.1"/>
    <property type="molecule type" value="Genomic_DNA"/>
</dbReference>
<protein>
    <submittedName>
        <fullName evidence="3">UDP-glucose 4-epimerase</fullName>
    </submittedName>
</protein>
<evidence type="ECO:0000313" key="3">
    <source>
        <dbReference type="EMBL" id="EYF07893.1"/>
    </source>
</evidence>
<accession>A0A017TF20</accession>
<proteinExistence type="inferred from homology"/>
<dbReference type="InterPro" id="IPR036291">
    <property type="entry name" value="NAD(P)-bd_dom_sf"/>
</dbReference>